<dbReference type="InterPro" id="IPR020846">
    <property type="entry name" value="MFS_dom"/>
</dbReference>
<keyword evidence="2 5" id="KW-0812">Transmembrane</keyword>
<dbReference type="OrthoDB" id="2261376at2759"/>
<feature type="transmembrane region" description="Helical" evidence="5">
    <location>
        <begin position="24"/>
        <end position="47"/>
    </location>
</feature>
<dbReference type="Proteomes" id="UP001153620">
    <property type="component" value="Chromosome 3"/>
</dbReference>
<keyword evidence="3 5" id="KW-1133">Transmembrane helix</keyword>
<dbReference type="AlphaFoldDB" id="A0A9N9WW05"/>
<reference evidence="7" key="2">
    <citation type="submission" date="2022-10" db="EMBL/GenBank/DDBJ databases">
        <authorList>
            <consortium name="ENA_rothamsted_submissions"/>
            <consortium name="culmorum"/>
            <person name="King R."/>
        </authorList>
    </citation>
    <scope>NUCLEOTIDE SEQUENCE</scope>
</reference>
<evidence type="ECO:0000256" key="2">
    <source>
        <dbReference type="ARBA" id="ARBA00022692"/>
    </source>
</evidence>
<feature type="transmembrane region" description="Helical" evidence="5">
    <location>
        <begin position="227"/>
        <end position="249"/>
    </location>
</feature>
<dbReference type="PANTHER" id="PTHR24064">
    <property type="entry name" value="SOLUTE CARRIER FAMILY 22 MEMBER"/>
    <property type="match status" value="1"/>
</dbReference>
<feature type="transmembrane region" description="Helical" evidence="5">
    <location>
        <begin position="255"/>
        <end position="274"/>
    </location>
</feature>
<feature type="transmembrane region" description="Helical" evidence="5">
    <location>
        <begin position="464"/>
        <end position="486"/>
    </location>
</feature>
<reference evidence="7" key="1">
    <citation type="submission" date="2022-01" db="EMBL/GenBank/DDBJ databases">
        <authorList>
            <person name="King R."/>
        </authorList>
    </citation>
    <scope>NUCLEOTIDE SEQUENCE</scope>
</reference>
<feature type="transmembrane region" description="Helical" evidence="5">
    <location>
        <begin position="431"/>
        <end position="452"/>
    </location>
</feature>
<dbReference type="SUPFAM" id="SSF103473">
    <property type="entry name" value="MFS general substrate transporter"/>
    <property type="match status" value="1"/>
</dbReference>
<evidence type="ECO:0000259" key="6">
    <source>
        <dbReference type="PROSITE" id="PS50850"/>
    </source>
</evidence>
<evidence type="ECO:0000313" key="7">
    <source>
        <dbReference type="EMBL" id="CAG9808337.1"/>
    </source>
</evidence>
<dbReference type="InterPro" id="IPR036259">
    <property type="entry name" value="MFS_trans_sf"/>
</dbReference>
<evidence type="ECO:0000256" key="4">
    <source>
        <dbReference type="ARBA" id="ARBA00023136"/>
    </source>
</evidence>
<name>A0A9N9WW05_9DIPT</name>
<feature type="transmembrane region" description="Helical" evidence="5">
    <location>
        <begin position="169"/>
        <end position="188"/>
    </location>
</feature>
<evidence type="ECO:0000256" key="5">
    <source>
        <dbReference type="SAM" id="Phobius"/>
    </source>
</evidence>
<dbReference type="InterPro" id="IPR005828">
    <property type="entry name" value="MFS_sugar_transport-like"/>
</dbReference>
<dbReference type="PROSITE" id="PS00216">
    <property type="entry name" value="SUGAR_TRANSPORT_1"/>
    <property type="match status" value="1"/>
</dbReference>
<protein>
    <recommendedName>
        <fullName evidence="6">Major facilitator superfamily (MFS) profile domain-containing protein</fullName>
    </recommendedName>
</protein>
<proteinExistence type="predicted"/>
<feature type="domain" description="Major facilitator superfamily (MFS) profile" evidence="6">
    <location>
        <begin position="101"/>
        <end position="516"/>
    </location>
</feature>
<dbReference type="InterPro" id="IPR005829">
    <property type="entry name" value="Sugar_transporter_CS"/>
</dbReference>
<feature type="transmembrane region" description="Helical" evidence="5">
    <location>
        <begin position="406"/>
        <end position="425"/>
    </location>
</feature>
<dbReference type="PROSITE" id="PS50850">
    <property type="entry name" value="MFS"/>
    <property type="match status" value="1"/>
</dbReference>
<dbReference type="GO" id="GO:0022857">
    <property type="term" value="F:transmembrane transporter activity"/>
    <property type="evidence" value="ECO:0007669"/>
    <property type="project" value="InterPro"/>
</dbReference>
<sequence>MTGAEICKFDLDETLDNEIKFGKYQLIIFGLIAFPIALNGIFSNAYIFTAGSLNYRCEIPECDLQNREFLTPWLNLSTPFVSNLPEKCKKFQYVSNESSSCNVKSFNRSVIIGCDSFIYEDDEITIQNQFDLTCNNEYQLSLIGTINNIGQLFCYIFTGFMSDRYGRKIVVILGCLGNGIFGVLRAFSFNYYQFAAFEFLDALFGSATYAAAYIIGLELVTPRLRTISGTILNCFYALGGIYLGLIAMWFQNYKVLLLITYIPSFVVLSYIYLLPQSIRWLLSKGKHEEARKILNKACKFNRTKMSVQTLSSLNEKIEMQKSKDTNGNIADDSEWMKKISLKIVMQIANLAYCWFAVIFVYYGLNLNSVYLEYWNKHVNFIFVCAIELPGYFITNFLMEKLGRKKTLFIGMMGSGVSCILAELIPGHISKTIFYVCGKLLITIAFSCLYIFTIEVFPTTLRHRFFSICNIVGRIGSILTPLTPLLIELSPSLPLLLFALLSFSSAVFLCYLPETLNRKLPENIEEAFN</sequence>
<accession>A0A9N9WW05</accession>
<organism evidence="7 8">
    <name type="scientific">Chironomus riparius</name>
    <dbReference type="NCBI Taxonomy" id="315576"/>
    <lineage>
        <taxon>Eukaryota</taxon>
        <taxon>Metazoa</taxon>
        <taxon>Ecdysozoa</taxon>
        <taxon>Arthropoda</taxon>
        <taxon>Hexapoda</taxon>
        <taxon>Insecta</taxon>
        <taxon>Pterygota</taxon>
        <taxon>Neoptera</taxon>
        <taxon>Endopterygota</taxon>
        <taxon>Diptera</taxon>
        <taxon>Nematocera</taxon>
        <taxon>Chironomoidea</taxon>
        <taxon>Chironomidae</taxon>
        <taxon>Chironominae</taxon>
        <taxon>Chironomus</taxon>
    </lineage>
</organism>
<dbReference type="GO" id="GO:0016020">
    <property type="term" value="C:membrane"/>
    <property type="evidence" value="ECO:0007669"/>
    <property type="project" value="UniProtKB-SubCell"/>
</dbReference>
<dbReference type="Gene3D" id="1.20.1250.20">
    <property type="entry name" value="MFS general substrate transporter like domains"/>
    <property type="match status" value="1"/>
</dbReference>
<dbReference type="Pfam" id="PF00083">
    <property type="entry name" value="Sugar_tr"/>
    <property type="match status" value="1"/>
</dbReference>
<keyword evidence="8" id="KW-1185">Reference proteome</keyword>
<feature type="transmembrane region" description="Helical" evidence="5">
    <location>
        <begin position="343"/>
        <end position="364"/>
    </location>
</feature>
<comment type="subcellular location">
    <subcellularLocation>
        <location evidence="1">Membrane</location>
        <topology evidence="1">Multi-pass membrane protein</topology>
    </subcellularLocation>
</comment>
<feature type="transmembrane region" description="Helical" evidence="5">
    <location>
        <begin position="492"/>
        <end position="511"/>
    </location>
</feature>
<keyword evidence="4 5" id="KW-0472">Membrane</keyword>
<feature type="transmembrane region" description="Helical" evidence="5">
    <location>
        <begin position="376"/>
        <end position="394"/>
    </location>
</feature>
<dbReference type="EMBL" id="OU895879">
    <property type="protein sequence ID" value="CAG9808337.1"/>
    <property type="molecule type" value="Genomic_DNA"/>
</dbReference>
<evidence type="ECO:0000256" key="3">
    <source>
        <dbReference type="ARBA" id="ARBA00022989"/>
    </source>
</evidence>
<evidence type="ECO:0000256" key="1">
    <source>
        <dbReference type="ARBA" id="ARBA00004141"/>
    </source>
</evidence>
<gene>
    <name evidence="7" type="ORF">CHIRRI_LOCUS11179</name>
</gene>
<feature type="transmembrane region" description="Helical" evidence="5">
    <location>
        <begin position="194"/>
        <end position="215"/>
    </location>
</feature>
<evidence type="ECO:0000313" key="8">
    <source>
        <dbReference type="Proteomes" id="UP001153620"/>
    </source>
</evidence>